<accession>A0AAN5D8Z8</accession>
<dbReference type="SUPFAM" id="SSF53254">
    <property type="entry name" value="Phosphoglycerate mutase-like"/>
    <property type="match status" value="1"/>
</dbReference>
<organism evidence="1 3">
    <name type="scientific">Pristionchus mayeri</name>
    <dbReference type="NCBI Taxonomy" id="1317129"/>
    <lineage>
        <taxon>Eukaryota</taxon>
        <taxon>Metazoa</taxon>
        <taxon>Ecdysozoa</taxon>
        <taxon>Nematoda</taxon>
        <taxon>Chromadorea</taxon>
        <taxon>Rhabditida</taxon>
        <taxon>Rhabditina</taxon>
        <taxon>Diplogasteromorpha</taxon>
        <taxon>Diplogasteroidea</taxon>
        <taxon>Neodiplogasteridae</taxon>
        <taxon>Pristionchus</taxon>
    </lineage>
</organism>
<evidence type="ECO:0000313" key="3">
    <source>
        <dbReference type="Proteomes" id="UP001328107"/>
    </source>
</evidence>
<evidence type="ECO:0000313" key="2">
    <source>
        <dbReference type="EMBL" id="GMR58234.1"/>
    </source>
</evidence>
<reference evidence="3" key="1">
    <citation type="submission" date="2022-10" db="EMBL/GenBank/DDBJ databases">
        <title>Genome assembly of Pristionchus species.</title>
        <authorList>
            <person name="Yoshida K."/>
            <person name="Sommer R.J."/>
        </authorList>
    </citation>
    <scope>NUCLEOTIDE SEQUENCE [LARGE SCALE GENOMIC DNA]</scope>
    <source>
        <strain evidence="2 3">RS5460</strain>
    </source>
</reference>
<proteinExistence type="predicted"/>
<dbReference type="GO" id="GO:0016791">
    <property type="term" value="F:phosphatase activity"/>
    <property type="evidence" value="ECO:0007669"/>
    <property type="project" value="UniProtKB-ARBA"/>
</dbReference>
<dbReference type="InterPro" id="IPR029033">
    <property type="entry name" value="His_PPase_superfam"/>
</dbReference>
<dbReference type="Proteomes" id="UP001328107">
    <property type="component" value="Unassembled WGS sequence"/>
</dbReference>
<reference evidence="1" key="2">
    <citation type="submission" date="2023-06" db="EMBL/GenBank/DDBJ databases">
        <title>Genome assembly of Pristionchus species.</title>
        <authorList>
            <person name="Yoshida K."/>
            <person name="Sommer R.J."/>
        </authorList>
    </citation>
    <scope>NUCLEOTIDE SEQUENCE</scope>
    <source>
        <strain evidence="1">RS5460</strain>
    </source>
</reference>
<evidence type="ECO:0000313" key="1">
    <source>
        <dbReference type="EMBL" id="GMR58232.1"/>
    </source>
</evidence>
<feature type="non-terminal residue" evidence="1">
    <location>
        <position position="97"/>
    </location>
</feature>
<name>A0AAN5D8Z8_9BILA</name>
<dbReference type="AlphaFoldDB" id="A0AAN5D8Z8"/>
<sequence length="97" mass="10628">NPAGATCKLAFKGYSTHDYVLHSLLELLGEDAGGGKFAGFLNPQMNAAILIELWEVDGQPKVKVLYRPYAMASELRDLTPTITHCNNKKACDLGEFE</sequence>
<keyword evidence="3" id="KW-1185">Reference proteome</keyword>
<protein>
    <submittedName>
        <fullName evidence="1">Uncharacterized protein</fullName>
    </submittedName>
</protein>
<gene>
    <name evidence="1" type="ORF">PMAYCL1PPCAC_28427</name>
    <name evidence="2" type="ORF">PMAYCL1PPCAC_28429</name>
</gene>
<dbReference type="EMBL" id="BTRK01000006">
    <property type="protein sequence ID" value="GMR58234.1"/>
    <property type="molecule type" value="Genomic_DNA"/>
</dbReference>
<dbReference type="Gene3D" id="3.40.50.1240">
    <property type="entry name" value="Phosphoglycerate mutase-like"/>
    <property type="match status" value="1"/>
</dbReference>
<dbReference type="EMBL" id="BTRK01000006">
    <property type="protein sequence ID" value="GMR58232.1"/>
    <property type="molecule type" value="Genomic_DNA"/>
</dbReference>
<comment type="caution">
    <text evidence="1">The sequence shown here is derived from an EMBL/GenBank/DDBJ whole genome shotgun (WGS) entry which is preliminary data.</text>
</comment>
<feature type="non-terminal residue" evidence="1">
    <location>
        <position position="1"/>
    </location>
</feature>